<accession>A0ABS9BIB8</accession>
<dbReference type="InterPro" id="IPR016181">
    <property type="entry name" value="Acyl_CoA_acyltransferase"/>
</dbReference>
<name>A0ABS9BIB8_9BACT</name>
<protein>
    <submittedName>
        <fullName evidence="2">Arsenic resistance N-acetyltransferase ArsN2</fullName>
    </submittedName>
</protein>
<gene>
    <name evidence="2" type="primary">arsN2</name>
    <name evidence="2" type="ORF">L0U88_11995</name>
</gene>
<evidence type="ECO:0000259" key="1">
    <source>
        <dbReference type="PROSITE" id="PS51186"/>
    </source>
</evidence>
<dbReference type="PROSITE" id="PS51186">
    <property type="entry name" value="GNAT"/>
    <property type="match status" value="1"/>
</dbReference>
<dbReference type="Pfam" id="PF13508">
    <property type="entry name" value="Acetyltransf_7"/>
    <property type="match status" value="1"/>
</dbReference>
<dbReference type="InterPro" id="IPR000182">
    <property type="entry name" value="GNAT_dom"/>
</dbReference>
<feature type="domain" description="N-acetyltransferase" evidence="1">
    <location>
        <begin position="5"/>
        <end position="147"/>
    </location>
</feature>
<dbReference type="RefSeq" id="WP_234866306.1">
    <property type="nucleotide sequence ID" value="NZ_JAKEVY010000003.1"/>
</dbReference>
<sequence length="148" mass="16223">MNQDIKINKAEPEAYATVVALLRAAGLPTEDLKRDLEHFWIADATGTAIGVIGMDLYAPYGLLRSMTVLPEYRNKGIASRLVDQVELLAKKLDLSELYLITNTAESYFSKKGFQLITKADLPASVASSEEMNGLCPASAVIMRKTITQ</sequence>
<dbReference type="Proteomes" id="UP001200145">
    <property type="component" value="Unassembled WGS sequence"/>
</dbReference>
<evidence type="ECO:0000313" key="2">
    <source>
        <dbReference type="EMBL" id="MCF1715351.1"/>
    </source>
</evidence>
<reference evidence="2 3" key="1">
    <citation type="submission" date="2022-01" db="EMBL/GenBank/DDBJ databases">
        <title>Flavihumibacter sp. nov., isolated from sediment of a river.</title>
        <authorList>
            <person name="Liu H."/>
        </authorList>
    </citation>
    <scope>NUCLEOTIDE SEQUENCE [LARGE SCALE GENOMIC DNA]</scope>
    <source>
        <strain evidence="2 3">RY-1</strain>
    </source>
</reference>
<dbReference type="NCBIfam" id="NF040501">
    <property type="entry name" value="resist_ArsN2"/>
    <property type="match status" value="1"/>
</dbReference>
<evidence type="ECO:0000313" key="3">
    <source>
        <dbReference type="Proteomes" id="UP001200145"/>
    </source>
</evidence>
<proteinExistence type="predicted"/>
<dbReference type="CDD" id="cd04301">
    <property type="entry name" value="NAT_SF"/>
    <property type="match status" value="1"/>
</dbReference>
<organism evidence="2 3">
    <name type="scientific">Flavihumibacter fluminis</name>
    <dbReference type="NCBI Taxonomy" id="2909236"/>
    <lineage>
        <taxon>Bacteria</taxon>
        <taxon>Pseudomonadati</taxon>
        <taxon>Bacteroidota</taxon>
        <taxon>Chitinophagia</taxon>
        <taxon>Chitinophagales</taxon>
        <taxon>Chitinophagaceae</taxon>
        <taxon>Flavihumibacter</taxon>
    </lineage>
</organism>
<dbReference type="SUPFAM" id="SSF55729">
    <property type="entry name" value="Acyl-CoA N-acyltransferases (Nat)"/>
    <property type="match status" value="1"/>
</dbReference>
<dbReference type="EMBL" id="JAKEVY010000003">
    <property type="protein sequence ID" value="MCF1715351.1"/>
    <property type="molecule type" value="Genomic_DNA"/>
</dbReference>
<keyword evidence="3" id="KW-1185">Reference proteome</keyword>
<comment type="caution">
    <text evidence="2">The sequence shown here is derived from an EMBL/GenBank/DDBJ whole genome shotgun (WGS) entry which is preliminary data.</text>
</comment>
<dbReference type="Gene3D" id="3.40.630.30">
    <property type="match status" value="1"/>
</dbReference>